<keyword evidence="1 4" id="KW-0808">Transferase</keyword>
<sequence length="165" mass="19123">MRSFITRIATSDDLPRILEIYNQGIEDRIATLETETKNWSYIEHWFSDHQGRYAVLVAEADNNVIGWAALNPYSHRCAYKGVADLSIYIDRQFRGKGVGSTLLQSVEEVARENDFYKIVLFTFPFNEKGQGLYRKTGYREVGVYEKQGIMDGQFIDVMIMEKLLF</sequence>
<proteinExistence type="predicted"/>
<dbReference type="PANTHER" id="PTHR43072:SF23">
    <property type="entry name" value="UPF0039 PROTEIN C11D3.02C"/>
    <property type="match status" value="1"/>
</dbReference>
<dbReference type="InterPro" id="IPR016181">
    <property type="entry name" value="Acyl_CoA_acyltransferase"/>
</dbReference>
<dbReference type="AlphaFoldDB" id="A0A1B2E9Z4"/>
<evidence type="ECO:0000259" key="3">
    <source>
        <dbReference type="PROSITE" id="PS51186"/>
    </source>
</evidence>
<evidence type="ECO:0000256" key="1">
    <source>
        <dbReference type="ARBA" id="ARBA00022679"/>
    </source>
</evidence>
<feature type="domain" description="N-acetyltransferase" evidence="3">
    <location>
        <begin position="4"/>
        <end position="165"/>
    </location>
</feature>
<evidence type="ECO:0000313" key="4">
    <source>
        <dbReference type="EMBL" id="ANY76796.1"/>
    </source>
</evidence>
<dbReference type="SUPFAM" id="SSF55729">
    <property type="entry name" value="Acyl-CoA N-acyltransferases (Nat)"/>
    <property type="match status" value="1"/>
</dbReference>
<dbReference type="NCBIfam" id="NF040503">
    <property type="entry name" value="resist_ArsN1a"/>
    <property type="match status" value="1"/>
</dbReference>
<keyword evidence="2" id="KW-0012">Acyltransferase</keyword>
<dbReference type="EMBL" id="CP016809">
    <property type="protein sequence ID" value="ANY76796.1"/>
    <property type="molecule type" value="Genomic_DNA"/>
</dbReference>
<dbReference type="PROSITE" id="PS51186">
    <property type="entry name" value="GNAT"/>
    <property type="match status" value="1"/>
</dbReference>
<dbReference type="InterPro" id="IPR000182">
    <property type="entry name" value="GNAT_dom"/>
</dbReference>
<dbReference type="RefSeq" id="WP_099480863.1">
    <property type="nucleotide sequence ID" value="NZ_CP016809.1"/>
</dbReference>
<reference evidence="4" key="1">
    <citation type="submission" date="2016-08" db="EMBL/GenBank/DDBJ databases">
        <title>Complete Genome Seqeunce of Paenibacillus sp. nov. IHBB 9852 from high altitute lake of Indian trans-Himalayas.</title>
        <authorList>
            <person name="Kiran S."/>
            <person name="Swarnkar M.K."/>
            <person name="Rana A."/>
            <person name="Tewari R."/>
            <person name="Gulati A."/>
        </authorList>
    </citation>
    <scope>NUCLEOTIDE SEQUENCE [LARGE SCALE GENOMIC DNA]</scope>
    <source>
        <strain evidence="4">IHBB 9852</strain>
    </source>
</reference>
<dbReference type="GO" id="GO:0016747">
    <property type="term" value="F:acyltransferase activity, transferring groups other than amino-acyl groups"/>
    <property type="evidence" value="ECO:0007669"/>
    <property type="project" value="InterPro"/>
</dbReference>
<dbReference type="KEGG" id="pib:BBD41_29235"/>
<dbReference type="Pfam" id="PF00583">
    <property type="entry name" value="Acetyltransf_1"/>
    <property type="match status" value="1"/>
</dbReference>
<dbReference type="Gene3D" id="3.40.630.30">
    <property type="match status" value="1"/>
</dbReference>
<name>A0A1B2E9Z4_9BACL</name>
<dbReference type="PANTHER" id="PTHR43072">
    <property type="entry name" value="N-ACETYLTRANSFERASE"/>
    <property type="match status" value="1"/>
</dbReference>
<evidence type="ECO:0000256" key="2">
    <source>
        <dbReference type="ARBA" id="ARBA00023315"/>
    </source>
</evidence>
<organism evidence="4">
    <name type="scientific">Paenibacillus ihbetae</name>
    <dbReference type="NCBI Taxonomy" id="1870820"/>
    <lineage>
        <taxon>Bacteria</taxon>
        <taxon>Bacillati</taxon>
        <taxon>Bacillota</taxon>
        <taxon>Bacilli</taxon>
        <taxon>Bacillales</taxon>
        <taxon>Paenibacillaceae</taxon>
        <taxon>Paenibacillus</taxon>
    </lineage>
</organism>
<accession>A0A1B2E9Z4</accession>
<gene>
    <name evidence="4" type="ORF">BBD41_29235</name>
</gene>
<dbReference type="CDD" id="cd04301">
    <property type="entry name" value="NAT_SF"/>
    <property type="match status" value="1"/>
</dbReference>
<protein>
    <submittedName>
        <fullName evidence="4">GNAT family N-acetyltransferase</fullName>
    </submittedName>
</protein>